<keyword evidence="6 12" id="KW-0521">NADP</keyword>
<keyword evidence="4 11" id="KW-0285">Flavoprotein</keyword>
<proteinExistence type="inferred from homology"/>
<dbReference type="InterPro" id="IPR012999">
    <property type="entry name" value="Pyr_OxRdtase_I_AS"/>
</dbReference>
<dbReference type="SUPFAM" id="SSF51905">
    <property type="entry name" value="FAD/NAD(P)-binding domain"/>
    <property type="match status" value="1"/>
</dbReference>
<evidence type="ECO:0000313" key="15">
    <source>
        <dbReference type="EMBL" id="MDO1584569.1"/>
    </source>
</evidence>
<keyword evidence="7 11" id="KW-0560">Oxidoreductase</keyword>
<comment type="similarity">
    <text evidence="2 11">Belongs to the class-I pyridine nucleotide-disulfide oxidoreductase family.</text>
</comment>
<comment type="function">
    <text evidence="12">Catalyzes the reduction of glutathione disulfide (GSSG) to reduced glutathione (GSH).</text>
</comment>
<accession>A0ABT8T2B3</accession>
<dbReference type="Pfam" id="PF07992">
    <property type="entry name" value="Pyr_redox_2"/>
    <property type="match status" value="1"/>
</dbReference>
<evidence type="ECO:0000256" key="6">
    <source>
        <dbReference type="ARBA" id="ARBA00022857"/>
    </source>
</evidence>
<evidence type="ECO:0000256" key="3">
    <source>
        <dbReference type="ARBA" id="ARBA00011738"/>
    </source>
</evidence>
<comment type="cofactor">
    <cofactor evidence="1 12">
        <name>FAD</name>
        <dbReference type="ChEBI" id="CHEBI:57692"/>
    </cofactor>
</comment>
<dbReference type="PANTHER" id="PTHR42737:SF2">
    <property type="entry name" value="GLUTATHIONE REDUCTASE"/>
    <property type="match status" value="1"/>
</dbReference>
<evidence type="ECO:0000256" key="2">
    <source>
        <dbReference type="ARBA" id="ARBA00007532"/>
    </source>
</evidence>
<reference evidence="15" key="2">
    <citation type="submission" date="2023-07" db="EMBL/GenBank/DDBJ databases">
        <authorList>
            <person name="Sun H."/>
        </authorList>
    </citation>
    <scope>NUCLEOTIDE SEQUENCE</scope>
    <source>
        <strain evidence="15">05753</strain>
    </source>
</reference>
<dbReference type="PIRSF" id="PIRSF000350">
    <property type="entry name" value="Mercury_reductase_MerA"/>
    <property type="match status" value="1"/>
</dbReference>
<evidence type="ECO:0000256" key="4">
    <source>
        <dbReference type="ARBA" id="ARBA00022630"/>
    </source>
</evidence>
<evidence type="ECO:0000256" key="10">
    <source>
        <dbReference type="ARBA" id="ARBA00049142"/>
    </source>
</evidence>
<dbReference type="SUPFAM" id="SSF55424">
    <property type="entry name" value="FAD/NAD-linked reductases, dimerisation (C-terminal) domain"/>
    <property type="match status" value="1"/>
</dbReference>
<evidence type="ECO:0000259" key="13">
    <source>
        <dbReference type="Pfam" id="PF02852"/>
    </source>
</evidence>
<keyword evidence="16" id="KW-1185">Reference proteome</keyword>
<dbReference type="Gene3D" id="3.30.390.30">
    <property type="match status" value="1"/>
</dbReference>
<dbReference type="InterPro" id="IPR001100">
    <property type="entry name" value="Pyr_nuc-diS_OxRdtase"/>
</dbReference>
<evidence type="ECO:0000313" key="16">
    <source>
        <dbReference type="Proteomes" id="UP001169006"/>
    </source>
</evidence>
<feature type="domain" description="FAD/NAD(P)-binding" evidence="14">
    <location>
        <begin position="6"/>
        <end position="321"/>
    </location>
</feature>
<evidence type="ECO:0000259" key="14">
    <source>
        <dbReference type="Pfam" id="PF07992"/>
    </source>
</evidence>
<name>A0ABT8T2B3_9HYPH</name>
<dbReference type="NCBIfam" id="NF004776">
    <property type="entry name" value="PRK06116.1"/>
    <property type="match status" value="1"/>
</dbReference>
<dbReference type="InterPro" id="IPR036188">
    <property type="entry name" value="FAD/NAD-bd_sf"/>
</dbReference>
<evidence type="ECO:0000256" key="12">
    <source>
        <dbReference type="RuleBase" id="RU365040"/>
    </source>
</evidence>
<dbReference type="PRINTS" id="PR00411">
    <property type="entry name" value="PNDRDTASEI"/>
</dbReference>
<evidence type="ECO:0000256" key="11">
    <source>
        <dbReference type="RuleBase" id="RU003691"/>
    </source>
</evidence>
<dbReference type="RefSeq" id="WP_302078813.1">
    <property type="nucleotide sequence ID" value="NZ_JAUKWQ010000009.1"/>
</dbReference>
<dbReference type="Pfam" id="PF02852">
    <property type="entry name" value="Pyr_redox_dim"/>
    <property type="match status" value="1"/>
</dbReference>
<dbReference type="EC" id="1.8.1.7" evidence="12"/>
<evidence type="ECO:0000256" key="7">
    <source>
        <dbReference type="ARBA" id="ARBA00023002"/>
    </source>
</evidence>
<dbReference type="PRINTS" id="PR00368">
    <property type="entry name" value="FADPNR"/>
</dbReference>
<dbReference type="InterPro" id="IPR023753">
    <property type="entry name" value="FAD/NAD-binding_dom"/>
</dbReference>
<dbReference type="InterPro" id="IPR046952">
    <property type="entry name" value="GSHR/TRXR-like"/>
</dbReference>
<evidence type="ECO:0000256" key="8">
    <source>
        <dbReference type="ARBA" id="ARBA00023157"/>
    </source>
</evidence>
<feature type="domain" description="Pyridine nucleotide-disulphide oxidoreductase dimerisation" evidence="13">
    <location>
        <begin position="341"/>
        <end position="449"/>
    </location>
</feature>
<dbReference type="PANTHER" id="PTHR42737">
    <property type="entry name" value="GLUTATHIONE REDUCTASE"/>
    <property type="match status" value="1"/>
</dbReference>
<comment type="caution">
    <text evidence="15">The sequence shown here is derived from an EMBL/GenBank/DDBJ whole genome shotgun (WGS) entry which is preliminary data.</text>
</comment>
<gene>
    <name evidence="15" type="primary">gor</name>
    <name evidence="15" type="ORF">Q2T52_20980</name>
</gene>
<reference evidence="15" key="1">
    <citation type="journal article" date="2015" name="Int. J. Syst. Evol. Microbiol.">
        <title>Rhizobium oryzicola sp. nov., potential plant-growth-promoting endophytic bacteria isolated from rice roots.</title>
        <authorList>
            <person name="Zhang X.X."/>
            <person name="Gao J.S."/>
            <person name="Cao Y.H."/>
            <person name="Sheirdil R.A."/>
            <person name="Wang X.C."/>
            <person name="Zhang L."/>
        </authorList>
    </citation>
    <scope>NUCLEOTIDE SEQUENCE</scope>
    <source>
        <strain evidence="15">05753</strain>
    </source>
</reference>
<dbReference type="InterPro" id="IPR004099">
    <property type="entry name" value="Pyr_nucl-diS_OxRdtase_dimer"/>
</dbReference>
<comment type="subunit">
    <text evidence="3">Homodimer.</text>
</comment>
<dbReference type="InterPro" id="IPR006324">
    <property type="entry name" value="GSHR"/>
</dbReference>
<comment type="catalytic activity">
    <reaction evidence="10 12">
        <text>2 glutathione + NADP(+) = glutathione disulfide + NADPH + H(+)</text>
        <dbReference type="Rhea" id="RHEA:11740"/>
        <dbReference type="ChEBI" id="CHEBI:15378"/>
        <dbReference type="ChEBI" id="CHEBI:57783"/>
        <dbReference type="ChEBI" id="CHEBI:57925"/>
        <dbReference type="ChEBI" id="CHEBI:58297"/>
        <dbReference type="ChEBI" id="CHEBI:58349"/>
        <dbReference type="EC" id="1.8.1.7"/>
    </reaction>
</comment>
<sequence length="464" mass="50335">MTTYDYDLFVIGGGSGGVRAGRVAASLGKNVGIAEEFRFGGTCVIRGCVPKKLFVYASQYPEHFEDAEGFGWTVGERSFDWKALIAAKDKEIARLEGLYRKGLENAGAELLDTRAELVDAHTVRLVKTGATVTAERIVIATGGSANPHAALPGHELCITSNEAFHLEELPRSILIAGGGYIAVEFANIFHGLGVETTLIYRGKEILSRFDEDMRRGLHKAMEEKGIRIILTDLIEEVAKAPEGGLTARTLNGATIHADQVMLALGRDPNTNGLGLEAAGVAVNERGAIIVDDYSRTSVPHIFALGDVTDRVQLTPVAIHEAMCFIETEYRNNPTKPDHDLIATAVFSQPEIGTVGLSEEEAIKRFAEIEVYRAEFRPMKATLSGRTEKTIMKLIVNAADRKVVGAHILGHEAGEMAQLLGITLKAGCTKDDFDRTMAVHPTAAEELVTMYKPSYRVKNGERVTG</sequence>
<evidence type="ECO:0000256" key="5">
    <source>
        <dbReference type="ARBA" id="ARBA00022827"/>
    </source>
</evidence>
<keyword evidence="5 11" id="KW-0274">FAD</keyword>
<organism evidence="15 16">
    <name type="scientific">Rhizobium oryzicola</name>
    <dbReference type="NCBI Taxonomy" id="1232668"/>
    <lineage>
        <taxon>Bacteria</taxon>
        <taxon>Pseudomonadati</taxon>
        <taxon>Pseudomonadota</taxon>
        <taxon>Alphaproteobacteria</taxon>
        <taxon>Hyphomicrobiales</taxon>
        <taxon>Rhizobiaceae</taxon>
        <taxon>Rhizobium/Agrobacterium group</taxon>
        <taxon>Rhizobium</taxon>
    </lineage>
</organism>
<dbReference type="Proteomes" id="UP001169006">
    <property type="component" value="Unassembled WGS sequence"/>
</dbReference>
<dbReference type="PROSITE" id="PS00076">
    <property type="entry name" value="PYRIDINE_REDOX_1"/>
    <property type="match status" value="1"/>
</dbReference>
<dbReference type="EMBL" id="JAUKWQ010000009">
    <property type="protein sequence ID" value="MDO1584569.1"/>
    <property type="molecule type" value="Genomic_DNA"/>
</dbReference>
<evidence type="ECO:0000256" key="1">
    <source>
        <dbReference type="ARBA" id="ARBA00001974"/>
    </source>
</evidence>
<dbReference type="InterPro" id="IPR016156">
    <property type="entry name" value="FAD/NAD-linked_Rdtase_dimer_sf"/>
</dbReference>
<dbReference type="NCBIfam" id="TIGR01424">
    <property type="entry name" value="gluta_reduc_2"/>
    <property type="match status" value="1"/>
</dbReference>
<dbReference type="GO" id="GO:0004362">
    <property type="term" value="F:glutathione-disulfide reductase (NADPH) activity"/>
    <property type="evidence" value="ECO:0007669"/>
    <property type="project" value="UniProtKB-EC"/>
</dbReference>
<protein>
    <recommendedName>
        <fullName evidence="12">Glutathione reductase</fullName>
        <shortName evidence="12">GRase</shortName>
        <ecNumber evidence="12">1.8.1.7</ecNumber>
    </recommendedName>
</protein>
<evidence type="ECO:0000256" key="9">
    <source>
        <dbReference type="ARBA" id="ARBA00023284"/>
    </source>
</evidence>
<keyword evidence="9 11" id="KW-0676">Redox-active center</keyword>
<dbReference type="Gene3D" id="3.50.50.60">
    <property type="entry name" value="FAD/NAD(P)-binding domain"/>
    <property type="match status" value="2"/>
</dbReference>
<keyword evidence="8" id="KW-1015">Disulfide bond</keyword>